<dbReference type="Gene3D" id="3.10.129.10">
    <property type="entry name" value="Hotdog Thioesterase"/>
    <property type="match status" value="2"/>
</dbReference>
<dbReference type="PANTHER" id="PTHR12655">
    <property type="entry name" value="ACYL-COA THIOESTERASE"/>
    <property type="match status" value="1"/>
</dbReference>
<dbReference type="GO" id="GO:0006637">
    <property type="term" value="P:acyl-CoA metabolic process"/>
    <property type="evidence" value="ECO:0007669"/>
    <property type="project" value="TreeGrafter"/>
</dbReference>
<evidence type="ECO:0000259" key="4">
    <source>
        <dbReference type="PROSITE" id="PS51770"/>
    </source>
</evidence>
<accession>A0A381TKQ6</accession>
<feature type="non-terminal residue" evidence="5">
    <location>
        <position position="1"/>
    </location>
</feature>
<evidence type="ECO:0000256" key="2">
    <source>
        <dbReference type="ARBA" id="ARBA00022801"/>
    </source>
</evidence>
<dbReference type="AlphaFoldDB" id="A0A381TKQ6"/>
<protein>
    <recommendedName>
        <fullName evidence="4">HotDog ACOT-type domain-containing protein</fullName>
    </recommendedName>
</protein>
<evidence type="ECO:0000313" key="5">
    <source>
        <dbReference type="EMBL" id="SVA16665.1"/>
    </source>
</evidence>
<feature type="domain" description="HotDog ACOT-type" evidence="4">
    <location>
        <begin position="202"/>
        <end position="314"/>
    </location>
</feature>
<evidence type="ECO:0000256" key="3">
    <source>
        <dbReference type="ARBA" id="ARBA00022946"/>
    </source>
</evidence>
<keyword evidence="2" id="KW-0378">Hydrolase</keyword>
<dbReference type="CDD" id="cd03442">
    <property type="entry name" value="BFIT_BACH"/>
    <property type="match status" value="2"/>
</dbReference>
<dbReference type="GO" id="GO:0005739">
    <property type="term" value="C:mitochondrion"/>
    <property type="evidence" value="ECO:0007669"/>
    <property type="project" value="TreeGrafter"/>
</dbReference>
<keyword evidence="3" id="KW-0809">Transit peptide</keyword>
<name>A0A381TKQ6_9ZZZZ</name>
<proteinExistence type="predicted"/>
<dbReference type="InterPro" id="IPR033120">
    <property type="entry name" value="HOTDOG_ACOT"/>
</dbReference>
<keyword evidence="1" id="KW-0677">Repeat</keyword>
<reference evidence="5" key="1">
    <citation type="submission" date="2018-05" db="EMBL/GenBank/DDBJ databases">
        <authorList>
            <person name="Lanie J.A."/>
            <person name="Ng W.-L."/>
            <person name="Kazmierczak K.M."/>
            <person name="Andrzejewski T.M."/>
            <person name="Davidsen T.M."/>
            <person name="Wayne K.J."/>
            <person name="Tettelin H."/>
            <person name="Glass J.I."/>
            <person name="Rusch D."/>
            <person name="Podicherti R."/>
            <person name="Tsui H.-C.T."/>
            <person name="Winkler M.E."/>
        </authorList>
    </citation>
    <scope>NUCLEOTIDE SEQUENCE</scope>
</reference>
<dbReference type="GO" id="GO:0047617">
    <property type="term" value="F:fatty acyl-CoA hydrolase activity"/>
    <property type="evidence" value="ECO:0007669"/>
    <property type="project" value="TreeGrafter"/>
</dbReference>
<dbReference type="PANTHER" id="PTHR12655:SF0">
    <property type="entry name" value="ACYL-COENZYME A THIOESTERASE 9, MITOCHONDRIAL"/>
    <property type="match status" value="1"/>
</dbReference>
<dbReference type="EMBL" id="UINC01004760">
    <property type="protein sequence ID" value="SVA16665.1"/>
    <property type="molecule type" value="Genomic_DNA"/>
</dbReference>
<dbReference type="InterPro" id="IPR029069">
    <property type="entry name" value="HotDog_dom_sf"/>
</dbReference>
<organism evidence="5">
    <name type="scientific">marine metagenome</name>
    <dbReference type="NCBI Taxonomy" id="408172"/>
    <lineage>
        <taxon>unclassified sequences</taxon>
        <taxon>metagenomes</taxon>
        <taxon>ecological metagenomes</taxon>
    </lineage>
</organism>
<sequence length="351" mass="40216">VSLKKSLSARKTADSSIKMIMPFSKDLELRERYINFFGALRLGKLLEDLDLIAGQVAYKHTEGWERGLTIVTAACDRIDLLGDLRSDRDLQFLASINWVGKSSLEVGIRISSKEDRNWKRVARAYFIMVARHEGKAETVNSLEPVTKEEKRRFQQGELRQQQRRAIAQTSYLLNTPTAEESKVLHDLFLRIKNGKLKGEAMRSSTRQLTLLMHPQSRNVHNNIFGGYLMREAFELAWNITYLFCKKRPQFISMDHMYFYKPVEIGSIVSFTGAVIYTVKKALMVEVVSEVIHPKTGETQVTNVCYFTFTALDDSGIPQKVPLILPHTYEEGLKYLDGAKRFKLGEQKRNNG</sequence>
<gene>
    <name evidence="5" type="ORF">METZ01_LOCUS69519</name>
</gene>
<feature type="domain" description="HotDog ACOT-type" evidence="4">
    <location>
        <begin position="10"/>
        <end position="134"/>
    </location>
</feature>
<evidence type="ECO:0000256" key="1">
    <source>
        <dbReference type="ARBA" id="ARBA00022737"/>
    </source>
</evidence>
<dbReference type="PROSITE" id="PS51770">
    <property type="entry name" value="HOTDOG_ACOT"/>
    <property type="match status" value="2"/>
</dbReference>
<dbReference type="SUPFAM" id="SSF54637">
    <property type="entry name" value="Thioesterase/thiol ester dehydrase-isomerase"/>
    <property type="match status" value="2"/>
</dbReference>